<evidence type="ECO:0000313" key="3">
    <source>
        <dbReference type="EMBL" id="GAA0954712.1"/>
    </source>
</evidence>
<gene>
    <name evidence="3" type="ORF">GCM10009554_60860</name>
</gene>
<organism evidence="3 4">
    <name type="scientific">Kribbella koreensis</name>
    <dbReference type="NCBI Taxonomy" id="57909"/>
    <lineage>
        <taxon>Bacteria</taxon>
        <taxon>Bacillati</taxon>
        <taxon>Actinomycetota</taxon>
        <taxon>Actinomycetes</taxon>
        <taxon>Propionibacteriales</taxon>
        <taxon>Kribbellaceae</taxon>
        <taxon>Kribbella</taxon>
    </lineage>
</organism>
<evidence type="ECO:0000256" key="2">
    <source>
        <dbReference type="SAM" id="Phobius"/>
    </source>
</evidence>
<reference evidence="3 4" key="1">
    <citation type="journal article" date="2019" name="Int. J. Syst. Evol. Microbiol.">
        <title>The Global Catalogue of Microorganisms (GCM) 10K type strain sequencing project: providing services to taxonomists for standard genome sequencing and annotation.</title>
        <authorList>
            <consortium name="The Broad Institute Genomics Platform"/>
            <consortium name="The Broad Institute Genome Sequencing Center for Infectious Disease"/>
            <person name="Wu L."/>
            <person name="Ma J."/>
        </authorList>
    </citation>
    <scope>NUCLEOTIDE SEQUENCE [LARGE SCALE GENOMIC DNA]</scope>
    <source>
        <strain evidence="3 4">JCM 10977</strain>
    </source>
</reference>
<feature type="compositionally biased region" description="Low complexity" evidence="1">
    <location>
        <begin position="68"/>
        <end position="79"/>
    </location>
</feature>
<dbReference type="RefSeq" id="WP_343977863.1">
    <property type="nucleotide sequence ID" value="NZ_BAAAHK010000017.1"/>
</dbReference>
<evidence type="ECO:0000256" key="1">
    <source>
        <dbReference type="SAM" id="MobiDB-lite"/>
    </source>
</evidence>
<keyword evidence="2" id="KW-1133">Transmembrane helix</keyword>
<keyword evidence="4" id="KW-1185">Reference proteome</keyword>
<protein>
    <submittedName>
        <fullName evidence="3">Uncharacterized protein</fullName>
    </submittedName>
</protein>
<accession>A0ABN1RC09</accession>
<feature type="transmembrane region" description="Helical" evidence="2">
    <location>
        <begin position="115"/>
        <end position="136"/>
    </location>
</feature>
<dbReference type="Proteomes" id="UP001500542">
    <property type="component" value="Unassembled WGS sequence"/>
</dbReference>
<dbReference type="EMBL" id="BAAAHK010000017">
    <property type="protein sequence ID" value="GAA0954712.1"/>
    <property type="molecule type" value="Genomic_DNA"/>
</dbReference>
<evidence type="ECO:0000313" key="4">
    <source>
        <dbReference type="Proteomes" id="UP001500542"/>
    </source>
</evidence>
<sequence length="308" mass="32227">MNNKRDKGQPPRNPWVRKTDAEEDEESTTPEPDLPPSPWSLEVPARPPSPWDTPDAGTAGSAPSTWDAASTTPPATGSTGVQGASQTDAPWGDKVGPPSLRRPEPVKRGFKLPPVAIPIAAGLAVVVLVAVALVLLTGGDDKGADPAPVPTVTPSPSYTPPANALPVQFGVSIVPAPGWNVVAKETNGKQVAIYGPDGAPRAFLWVRQKQNVTANAFVVGIVEGETKDKIAKLDNVRNLQCPKDVLVECVALSYTITPTPGASIKGDVEVYRRKDGVVTALDYQAGADFVATADPAVKAMKQSVLDSL</sequence>
<feature type="region of interest" description="Disordered" evidence="1">
    <location>
        <begin position="1"/>
        <end position="107"/>
    </location>
</feature>
<proteinExistence type="predicted"/>
<comment type="caution">
    <text evidence="3">The sequence shown here is derived from an EMBL/GenBank/DDBJ whole genome shotgun (WGS) entry which is preliminary data.</text>
</comment>
<keyword evidence="2" id="KW-0812">Transmembrane</keyword>
<name>A0ABN1RC09_9ACTN</name>
<keyword evidence="2" id="KW-0472">Membrane</keyword>